<protein>
    <recommendedName>
        <fullName evidence="4">CCHC-type domain-containing protein</fullName>
    </recommendedName>
</protein>
<name>A0A164P190_9AGAM</name>
<evidence type="ECO:0008006" key="4">
    <source>
        <dbReference type="Google" id="ProtNLM"/>
    </source>
</evidence>
<organism evidence="2 3">
    <name type="scientific">Sistotremastrum niveocremeum HHB9708</name>
    <dbReference type="NCBI Taxonomy" id="1314777"/>
    <lineage>
        <taxon>Eukaryota</taxon>
        <taxon>Fungi</taxon>
        <taxon>Dikarya</taxon>
        <taxon>Basidiomycota</taxon>
        <taxon>Agaricomycotina</taxon>
        <taxon>Agaricomycetes</taxon>
        <taxon>Sistotremastrales</taxon>
        <taxon>Sistotremastraceae</taxon>
        <taxon>Sertulicium</taxon>
        <taxon>Sertulicium niveocremeum</taxon>
    </lineage>
</organism>
<evidence type="ECO:0000313" key="3">
    <source>
        <dbReference type="Proteomes" id="UP000076722"/>
    </source>
</evidence>
<accession>A0A164P190</accession>
<feature type="region of interest" description="Disordered" evidence="1">
    <location>
        <begin position="47"/>
        <end position="71"/>
    </location>
</feature>
<dbReference type="Proteomes" id="UP000076722">
    <property type="component" value="Unassembled WGS sequence"/>
</dbReference>
<evidence type="ECO:0000256" key="1">
    <source>
        <dbReference type="SAM" id="MobiDB-lite"/>
    </source>
</evidence>
<reference evidence="2 3" key="1">
    <citation type="journal article" date="2016" name="Mol. Biol. Evol.">
        <title>Comparative Genomics of Early-Diverging Mushroom-Forming Fungi Provides Insights into the Origins of Lignocellulose Decay Capabilities.</title>
        <authorList>
            <person name="Nagy L.G."/>
            <person name="Riley R."/>
            <person name="Tritt A."/>
            <person name="Adam C."/>
            <person name="Daum C."/>
            <person name="Floudas D."/>
            <person name="Sun H."/>
            <person name="Yadav J.S."/>
            <person name="Pangilinan J."/>
            <person name="Larsson K.H."/>
            <person name="Matsuura K."/>
            <person name="Barry K."/>
            <person name="Labutti K."/>
            <person name="Kuo R."/>
            <person name="Ohm R.A."/>
            <person name="Bhattacharya S.S."/>
            <person name="Shirouzu T."/>
            <person name="Yoshinaga Y."/>
            <person name="Martin F.M."/>
            <person name="Grigoriev I.V."/>
            <person name="Hibbett D.S."/>
        </authorList>
    </citation>
    <scope>NUCLEOTIDE SEQUENCE [LARGE SCALE GENOMIC DNA]</scope>
    <source>
        <strain evidence="2 3">HHB9708</strain>
    </source>
</reference>
<sequence>MLDNIPQLIAAELSKQLHQASPGQQFSGQPPVIPQAPIPATHAPIHGALHQSIPSPPAPPPIATIGPLSANPAAGASPSPSLYSLFPEFETAIILQIINHEFRGPDLYKLDSRYRDKAQRQTLEFDGGQLQIKSDASVKDYPTPLDIIMPISAYFRIVAEHARTSGSSHLVYWYTGAYMMHFHELTSEYEWAAVLRYHMDFFAKRRRDMTSGIYNTWETADSNLLNKYVYGHHKRSALSASTKILSKSGTSATPRTGICMNFNKGTCTTSPCPYGRPHKCSTCGKDGHGASACSSKST</sequence>
<proteinExistence type="predicted"/>
<gene>
    <name evidence="2" type="ORF">SISNIDRAFT_446066</name>
</gene>
<dbReference type="EMBL" id="KV419438">
    <property type="protein sequence ID" value="KZS88254.1"/>
    <property type="molecule type" value="Genomic_DNA"/>
</dbReference>
<keyword evidence="3" id="KW-1185">Reference proteome</keyword>
<dbReference type="STRING" id="1314777.A0A164P190"/>
<dbReference type="AlphaFoldDB" id="A0A164P190"/>
<evidence type="ECO:0000313" key="2">
    <source>
        <dbReference type="EMBL" id="KZS88254.1"/>
    </source>
</evidence>
<dbReference type="OrthoDB" id="2774821at2759"/>